<dbReference type="AlphaFoldDB" id="A0A5K7ZE93"/>
<dbReference type="InterPro" id="IPR011006">
    <property type="entry name" value="CheY-like_superfamily"/>
</dbReference>
<sequence>MRSVLVIDDEQMILSLVEQVLQRMDYTVETAENGRTGIDKFDTGHFDLVITDISMPETDGNQVVEHIRRSPRNHTPVVGMSGTPWKLGNHRFDCVLPKPFQIDNLLKTAKTLTG</sequence>
<proteinExistence type="predicted"/>
<dbReference type="GO" id="GO:0000160">
    <property type="term" value="P:phosphorelay signal transduction system"/>
    <property type="evidence" value="ECO:0007669"/>
    <property type="project" value="InterPro"/>
</dbReference>
<keyword evidence="1 2" id="KW-0597">Phosphoprotein</keyword>
<evidence type="ECO:0000256" key="2">
    <source>
        <dbReference type="PROSITE-ProRule" id="PRU00169"/>
    </source>
</evidence>
<dbReference type="EMBL" id="AP021876">
    <property type="protein sequence ID" value="BBO79574.1"/>
    <property type="molecule type" value="Genomic_DNA"/>
</dbReference>
<dbReference type="RefSeq" id="WP_155308480.1">
    <property type="nucleotide sequence ID" value="NZ_AP021876.1"/>
</dbReference>
<reference evidence="4 5" key="1">
    <citation type="submission" date="2019-11" db="EMBL/GenBank/DDBJ databases">
        <title>Comparative genomics of hydrocarbon-degrading Desulfosarcina strains.</title>
        <authorList>
            <person name="Watanabe M."/>
            <person name="Kojima H."/>
            <person name="Fukui M."/>
        </authorList>
    </citation>
    <scope>NUCLEOTIDE SEQUENCE [LARGE SCALE GENOMIC DNA]</scope>
    <source>
        <strain evidence="4 5">28bB2T</strain>
    </source>
</reference>
<dbReference type="SUPFAM" id="SSF52172">
    <property type="entry name" value="CheY-like"/>
    <property type="match status" value="1"/>
</dbReference>
<evidence type="ECO:0000259" key="3">
    <source>
        <dbReference type="PROSITE" id="PS50110"/>
    </source>
</evidence>
<dbReference type="PANTHER" id="PTHR44591">
    <property type="entry name" value="STRESS RESPONSE REGULATOR PROTEIN 1"/>
    <property type="match status" value="1"/>
</dbReference>
<evidence type="ECO:0000256" key="1">
    <source>
        <dbReference type="ARBA" id="ARBA00022553"/>
    </source>
</evidence>
<protein>
    <submittedName>
        <fullName evidence="4">Two-component system response regulator</fullName>
    </submittedName>
</protein>
<dbReference type="SMART" id="SM00448">
    <property type="entry name" value="REC"/>
    <property type="match status" value="1"/>
</dbReference>
<feature type="domain" description="Response regulatory" evidence="3">
    <location>
        <begin position="3"/>
        <end position="113"/>
    </location>
</feature>
<feature type="modified residue" description="4-aspartylphosphate" evidence="2">
    <location>
        <position position="52"/>
    </location>
</feature>
<gene>
    <name evidence="4" type="ORF">DSCO28_01400</name>
</gene>
<dbReference type="PANTHER" id="PTHR44591:SF3">
    <property type="entry name" value="RESPONSE REGULATORY DOMAIN-CONTAINING PROTEIN"/>
    <property type="match status" value="1"/>
</dbReference>
<accession>A0A5K7ZE93</accession>
<dbReference type="Proteomes" id="UP000425960">
    <property type="component" value="Chromosome"/>
</dbReference>
<evidence type="ECO:0000313" key="5">
    <source>
        <dbReference type="Proteomes" id="UP000425960"/>
    </source>
</evidence>
<name>A0A5K7ZE93_9BACT</name>
<dbReference type="Pfam" id="PF00072">
    <property type="entry name" value="Response_reg"/>
    <property type="match status" value="1"/>
</dbReference>
<evidence type="ECO:0000313" key="4">
    <source>
        <dbReference type="EMBL" id="BBO79574.1"/>
    </source>
</evidence>
<dbReference type="CDD" id="cd17546">
    <property type="entry name" value="REC_hyHK_CKI1_RcsC-like"/>
    <property type="match status" value="1"/>
</dbReference>
<dbReference type="PROSITE" id="PS50110">
    <property type="entry name" value="RESPONSE_REGULATORY"/>
    <property type="match status" value="1"/>
</dbReference>
<organism evidence="4 5">
    <name type="scientific">Desulfosarcina ovata subsp. sediminis</name>
    <dbReference type="NCBI Taxonomy" id="885957"/>
    <lineage>
        <taxon>Bacteria</taxon>
        <taxon>Pseudomonadati</taxon>
        <taxon>Thermodesulfobacteriota</taxon>
        <taxon>Desulfobacteria</taxon>
        <taxon>Desulfobacterales</taxon>
        <taxon>Desulfosarcinaceae</taxon>
        <taxon>Desulfosarcina</taxon>
    </lineage>
</organism>
<dbReference type="KEGG" id="dov:DSCO28_01400"/>
<dbReference type="Gene3D" id="3.40.50.2300">
    <property type="match status" value="1"/>
</dbReference>
<dbReference type="InterPro" id="IPR050595">
    <property type="entry name" value="Bact_response_regulator"/>
</dbReference>
<dbReference type="InterPro" id="IPR001789">
    <property type="entry name" value="Sig_transdc_resp-reg_receiver"/>
</dbReference>